<proteinExistence type="predicted"/>
<feature type="non-terminal residue" evidence="1">
    <location>
        <position position="205"/>
    </location>
</feature>
<gene>
    <name evidence="1" type="ORF">ENL41_03145</name>
</gene>
<comment type="caution">
    <text evidence="1">The sequence shown here is derived from an EMBL/GenBank/DDBJ whole genome shotgun (WGS) entry which is preliminary data.</text>
</comment>
<dbReference type="Proteomes" id="UP000886014">
    <property type="component" value="Unassembled WGS sequence"/>
</dbReference>
<dbReference type="AlphaFoldDB" id="A0A7C5I4X1"/>
<organism evidence="1">
    <name type="scientific">candidate division WOR-3 bacterium</name>
    <dbReference type="NCBI Taxonomy" id="2052148"/>
    <lineage>
        <taxon>Bacteria</taxon>
        <taxon>Bacteria division WOR-3</taxon>
    </lineage>
</organism>
<reference evidence="1" key="1">
    <citation type="journal article" date="2020" name="mSystems">
        <title>Genome- and Community-Level Interaction Insights into Carbon Utilization and Element Cycling Functions of Hydrothermarchaeota in Hydrothermal Sediment.</title>
        <authorList>
            <person name="Zhou Z."/>
            <person name="Liu Y."/>
            <person name="Xu W."/>
            <person name="Pan J."/>
            <person name="Luo Z.H."/>
            <person name="Li M."/>
        </authorList>
    </citation>
    <scope>NUCLEOTIDE SEQUENCE [LARGE SCALE GENOMIC DNA]</scope>
    <source>
        <strain evidence="1">HyVt-94</strain>
    </source>
</reference>
<dbReference type="EMBL" id="DRTV01000221">
    <property type="protein sequence ID" value="HHF58402.1"/>
    <property type="molecule type" value="Genomic_DNA"/>
</dbReference>
<evidence type="ECO:0000313" key="1">
    <source>
        <dbReference type="EMBL" id="HHF58402.1"/>
    </source>
</evidence>
<protein>
    <submittedName>
        <fullName evidence="1">Uncharacterized protein</fullName>
    </submittedName>
</protein>
<sequence>MASIKDTSLGVMGLEDSEKIWEIEKEWNNLLTKIPNSHPFMTPYWIGVTFDLYGVIHDGKIYALEVDRELAGIALLDVDMENKRGKTLSPRYPHYFNEFIAYHEIREEFVEEILSALDVFIITQIPESSPYYWIMKKLAENKKYSINITGQRNLKSLIIPENVEKWLYKIKGKASRIITSTLKRAKRFEEIETKRIEDVSELVDR</sequence>
<name>A0A7C5I4X1_UNCW3</name>
<accession>A0A7C5I4X1</accession>